<evidence type="ECO:0000256" key="1">
    <source>
        <dbReference type="SAM" id="MobiDB-lite"/>
    </source>
</evidence>
<feature type="region of interest" description="Disordered" evidence="1">
    <location>
        <begin position="1"/>
        <end position="29"/>
    </location>
</feature>
<proteinExistence type="predicted"/>
<dbReference type="AlphaFoldDB" id="A0A5P1ES85"/>
<reference evidence="3" key="1">
    <citation type="journal article" date="2017" name="Nat. Commun.">
        <title>The asparagus genome sheds light on the origin and evolution of a young Y chromosome.</title>
        <authorList>
            <person name="Harkess A."/>
            <person name="Zhou J."/>
            <person name="Xu C."/>
            <person name="Bowers J.E."/>
            <person name="Van der Hulst R."/>
            <person name="Ayyampalayam S."/>
            <person name="Mercati F."/>
            <person name="Riccardi P."/>
            <person name="McKain M.R."/>
            <person name="Kakrana A."/>
            <person name="Tang H."/>
            <person name="Ray J."/>
            <person name="Groenendijk J."/>
            <person name="Arikit S."/>
            <person name="Mathioni S.M."/>
            <person name="Nakano M."/>
            <person name="Shan H."/>
            <person name="Telgmann-Rauber A."/>
            <person name="Kanno A."/>
            <person name="Yue Z."/>
            <person name="Chen H."/>
            <person name="Li W."/>
            <person name="Chen Y."/>
            <person name="Xu X."/>
            <person name="Zhang Y."/>
            <person name="Luo S."/>
            <person name="Chen H."/>
            <person name="Gao J."/>
            <person name="Mao Z."/>
            <person name="Pires J.C."/>
            <person name="Luo M."/>
            <person name="Kudrna D."/>
            <person name="Wing R.A."/>
            <person name="Meyers B.C."/>
            <person name="Yi K."/>
            <person name="Kong H."/>
            <person name="Lavrijsen P."/>
            <person name="Sunseri F."/>
            <person name="Falavigna A."/>
            <person name="Ye Y."/>
            <person name="Leebens-Mack J.H."/>
            <person name="Chen G."/>
        </authorList>
    </citation>
    <scope>NUCLEOTIDE SEQUENCE [LARGE SCALE GENOMIC DNA]</scope>
    <source>
        <strain evidence="3">cv. DH0086</strain>
    </source>
</reference>
<organism evidence="2 3">
    <name type="scientific">Asparagus officinalis</name>
    <name type="common">Garden asparagus</name>
    <dbReference type="NCBI Taxonomy" id="4686"/>
    <lineage>
        <taxon>Eukaryota</taxon>
        <taxon>Viridiplantae</taxon>
        <taxon>Streptophyta</taxon>
        <taxon>Embryophyta</taxon>
        <taxon>Tracheophyta</taxon>
        <taxon>Spermatophyta</taxon>
        <taxon>Magnoliopsida</taxon>
        <taxon>Liliopsida</taxon>
        <taxon>Asparagales</taxon>
        <taxon>Asparagaceae</taxon>
        <taxon>Asparagoideae</taxon>
        <taxon>Asparagus</taxon>
    </lineage>
</organism>
<protein>
    <submittedName>
        <fullName evidence="2">Uncharacterized protein</fullName>
    </submittedName>
</protein>
<feature type="region of interest" description="Disordered" evidence="1">
    <location>
        <begin position="44"/>
        <end position="70"/>
    </location>
</feature>
<feature type="compositionally biased region" description="Basic and acidic residues" evidence="1">
    <location>
        <begin position="14"/>
        <end position="26"/>
    </location>
</feature>
<name>A0A5P1ES85_ASPOF</name>
<dbReference type="Gramene" id="ONK68523">
    <property type="protein sequence ID" value="ONK68523"/>
    <property type="gene ID" value="A4U43_C05F12810"/>
</dbReference>
<evidence type="ECO:0000313" key="3">
    <source>
        <dbReference type="Proteomes" id="UP000243459"/>
    </source>
</evidence>
<gene>
    <name evidence="2" type="ORF">A4U43_C05F12810</name>
</gene>
<dbReference type="EMBL" id="CM007385">
    <property type="protein sequence ID" value="ONK68523.1"/>
    <property type="molecule type" value="Genomic_DNA"/>
</dbReference>
<keyword evidence="3" id="KW-1185">Reference proteome</keyword>
<evidence type="ECO:0000313" key="2">
    <source>
        <dbReference type="EMBL" id="ONK68523.1"/>
    </source>
</evidence>
<accession>A0A5P1ES85</accession>
<feature type="compositionally biased region" description="Basic and acidic residues" evidence="1">
    <location>
        <begin position="85"/>
        <end position="96"/>
    </location>
</feature>
<dbReference type="Proteomes" id="UP000243459">
    <property type="component" value="Chromosome 5"/>
</dbReference>
<sequence length="222" mass="24074">MRSRSSEIKTTMKMRREETGEREGTRGIESMGVLKIVARMDGRSPAPAALEGPEDIEKELSRIDSGGVSGQSVVASALSVCSNRRRDLEEHGERRDARRRRRKTAPAPSAAVEEPACRARLEVLRFGVCEKRGQGGWGLGQTSAATAAGPGLLPIAEREGAAGKPCIWPVMMVEAATEAQPGETRVRVTWRKSERSVGSPRGKGASWRRQLGACALVQRCRV</sequence>
<feature type="region of interest" description="Disordered" evidence="1">
    <location>
        <begin position="85"/>
        <end position="113"/>
    </location>
</feature>